<dbReference type="Pfam" id="PF14111">
    <property type="entry name" value="DUF4283"/>
    <property type="match status" value="1"/>
</dbReference>
<gene>
    <name evidence="3" type="ORF">Tsubulata_000974</name>
</gene>
<reference evidence="3" key="1">
    <citation type="submission" date="2022-02" db="EMBL/GenBank/DDBJ databases">
        <authorList>
            <person name="Henning P.M."/>
            <person name="McCubbin A.G."/>
            <person name="Shore J.S."/>
        </authorList>
    </citation>
    <scope>NUCLEOTIDE SEQUENCE</scope>
    <source>
        <strain evidence="3">F60SS</strain>
        <tissue evidence="3">Leaves</tissue>
    </source>
</reference>
<accession>A0A9Q0FD38</accession>
<dbReference type="PANTHER" id="PTHR31286:SF99">
    <property type="entry name" value="DUF4283 DOMAIN-CONTAINING PROTEIN"/>
    <property type="match status" value="1"/>
</dbReference>
<protein>
    <recommendedName>
        <fullName evidence="2">DUF4283 domain-containing protein</fullName>
    </recommendedName>
</protein>
<evidence type="ECO:0000313" key="3">
    <source>
        <dbReference type="EMBL" id="KAJ4829285.1"/>
    </source>
</evidence>
<keyword evidence="4" id="KW-1185">Reference proteome</keyword>
<feature type="region of interest" description="Disordered" evidence="1">
    <location>
        <begin position="65"/>
        <end position="101"/>
    </location>
</feature>
<feature type="compositionally biased region" description="Low complexity" evidence="1">
    <location>
        <begin position="1"/>
        <end position="16"/>
    </location>
</feature>
<dbReference type="InterPro" id="IPR040256">
    <property type="entry name" value="At4g02000-like"/>
</dbReference>
<comment type="caution">
    <text evidence="3">The sequence shown here is derived from an EMBL/GenBank/DDBJ whole genome shotgun (WGS) entry which is preliminary data.</text>
</comment>
<dbReference type="Proteomes" id="UP001141552">
    <property type="component" value="Unassembled WGS sequence"/>
</dbReference>
<dbReference type="AlphaFoldDB" id="A0A9Q0FD38"/>
<feature type="region of interest" description="Disordered" evidence="1">
    <location>
        <begin position="1"/>
        <end position="31"/>
    </location>
</feature>
<organism evidence="3 4">
    <name type="scientific">Turnera subulata</name>
    <dbReference type="NCBI Taxonomy" id="218843"/>
    <lineage>
        <taxon>Eukaryota</taxon>
        <taxon>Viridiplantae</taxon>
        <taxon>Streptophyta</taxon>
        <taxon>Embryophyta</taxon>
        <taxon>Tracheophyta</taxon>
        <taxon>Spermatophyta</taxon>
        <taxon>Magnoliopsida</taxon>
        <taxon>eudicotyledons</taxon>
        <taxon>Gunneridae</taxon>
        <taxon>Pentapetalae</taxon>
        <taxon>rosids</taxon>
        <taxon>fabids</taxon>
        <taxon>Malpighiales</taxon>
        <taxon>Passifloraceae</taxon>
        <taxon>Turnera</taxon>
    </lineage>
</organism>
<feature type="domain" description="DUF4283" evidence="2">
    <location>
        <begin position="114"/>
        <end position="162"/>
    </location>
</feature>
<dbReference type="InterPro" id="IPR025558">
    <property type="entry name" value="DUF4283"/>
</dbReference>
<evidence type="ECO:0000313" key="4">
    <source>
        <dbReference type="Proteomes" id="UP001141552"/>
    </source>
</evidence>
<dbReference type="PANTHER" id="PTHR31286">
    <property type="entry name" value="GLYCINE-RICH CELL WALL STRUCTURAL PROTEIN 1.8-LIKE"/>
    <property type="match status" value="1"/>
</dbReference>
<proteinExistence type="predicted"/>
<name>A0A9Q0FD38_9ROSI</name>
<sequence length="179" mass="20694">MAAAASPTAVAAPVTSTEELDQQERSNKKVKCTGMSGIDFSKLIPLEERLFPDEPRRKESYKFMLTGQSSEAEMTEPDRKDWDGFLFEDSDPEDEDEEDPFCPTIRLSSADKRRIYQRWKQTLIIKLLGKKDYDRVLYDGPWIVADHVLTVRKWQPRFDPDEAIIDRAILWVQIPKALS</sequence>
<evidence type="ECO:0000256" key="1">
    <source>
        <dbReference type="SAM" id="MobiDB-lite"/>
    </source>
</evidence>
<feature type="compositionally biased region" description="Acidic residues" evidence="1">
    <location>
        <begin position="86"/>
        <end position="100"/>
    </location>
</feature>
<dbReference type="EMBL" id="JAKUCV010005927">
    <property type="protein sequence ID" value="KAJ4829285.1"/>
    <property type="molecule type" value="Genomic_DNA"/>
</dbReference>
<reference evidence="3" key="2">
    <citation type="journal article" date="2023" name="Plants (Basel)">
        <title>Annotation of the Turnera subulata (Passifloraceae) Draft Genome Reveals the S-Locus Evolved after the Divergence of Turneroideae from Passifloroideae in a Stepwise Manner.</title>
        <authorList>
            <person name="Henning P.M."/>
            <person name="Roalson E.H."/>
            <person name="Mir W."/>
            <person name="McCubbin A.G."/>
            <person name="Shore J.S."/>
        </authorList>
    </citation>
    <scope>NUCLEOTIDE SEQUENCE</scope>
    <source>
        <strain evidence="3">F60SS</strain>
    </source>
</reference>
<dbReference type="OrthoDB" id="1720039at2759"/>
<evidence type="ECO:0000259" key="2">
    <source>
        <dbReference type="Pfam" id="PF14111"/>
    </source>
</evidence>